<keyword evidence="3" id="KW-1185">Reference proteome</keyword>
<feature type="compositionally biased region" description="Basic and acidic residues" evidence="1">
    <location>
        <begin position="1"/>
        <end position="12"/>
    </location>
</feature>
<evidence type="ECO:0000313" key="2">
    <source>
        <dbReference type="EMBL" id="MCI74188.1"/>
    </source>
</evidence>
<organism evidence="2 3">
    <name type="scientific">Trifolium medium</name>
    <dbReference type="NCBI Taxonomy" id="97028"/>
    <lineage>
        <taxon>Eukaryota</taxon>
        <taxon>Viridiplantae</taxon>
        <taxon>Streptophyta</taxon>
        <taxon>Embryophyta</taxon>
        <taxon>Tracheophyta</taxon>
        <taxon>Spermatophyta</taxon>
        <taxon>Magnoliopsida</taxon>
        <taxon>eudicotyledons</taxon>
        <taxon>Gunneridae</taxon>
        <taxon>Pentapetalae</taxon>
        <taxon>rosids</taxon>
        <taxon>fabids</taxon>
        <taxon>Fabales</taxon>
        <taxon>Fabaceae</taxon>
        <taxon>Papilionoideae</taxon>
        <taxon>50 kb inversion clade</taxon>
        <taxon>NPAAA clade</taxon>
        <taxon>Hologalegina</taxon>
        <taxon>IRL clade</taxon>
        <taxon>Trifolieae</taxon>
        <taxon>Trifolium</taxon>
    </lineage>
</organism>
<feature type="non-terminal residue" evidence="2">
    <location>
        <position position="1"/>
    </location>
</feature>
<sequence length="47" mass="5678">TRARAREKERKSQGTQEGLRARAKEFRRRKARDSRQQRYESSNSILE</sequence>
<proteinExistence type="predicted"/>
<accession>A0A392UMT4</accession>
<evidence type="ECO:0000256" key="1">
    <source>
        <dbReference type="SAM" id="MobiDB-lite"/>
    </source>
</evidence>
<name>A0A392UMT4_9FABA</name>
<protein>
    <submittedName>
        <fullName evidence="2">Uncharacterized protein</fullName>
    </submittedName>
</protein>
<reference evidence="2 3" key="1">
    <citation type="journal article" date="2018" name="Front. Plant Sci.">
        <title>Red Clover (Trifolium pratense) and Zigzag Clover (T. medium) - A Picture of Genomic Similarities and Differences.</title>
        <authorList>
            <person name="Dluhosova J."/>
            <person name="Istvanek J."/>
            <person name="Nedelnik J."/>
            <person name="Repkova J."/>
        </authorList>
    </citation>
    <scope>NUCLEOTIDE SEQUENCE [LARGE SCALE GENOMIC DNA]</scope>
    <source>
        <strain evidence="3">cv. 10/8</strain>
        <tissue evidence="2">Leaf</tissue>
    </source>
</reference>
<dbReference type="AlphaFoldDB" id="A0A392UMT4"/>
<dbReference type="EMBL" id="LXQA010855365">
    <property type="protein sequence ID" value="MCI74188.1"/>
    <property type="molecule type" value="Genomic_DNA"/>
</dbReference>
<evidence type="ECO:0000313" key="3">
    <source>
        <dbReference type="Proteomes" id="UP000265520"/>
    </source>
</evidence>
<dbReference type="Proteomes" id="UP000265520">
    <property type="component" value="Unassembled WGS sequence"/>
</dbReference>
<comment type="caution">
    <text evidence="2">The sequence shown here is derived from an EMBL/GenBank/DDBJ whole genome shotgun (WGS) entry which is preliminary data.</text>
</comment>
<feature type="region of interest" description="Disordered" evidence="1">
    <location>
        <begin position="1"/>
        <end position="47"/>
    </location>
</feature>